<accession>A0A1B1M2K4</accession>
<protein>
    <submittedName>
        <fullName evidence="7">Endo-1,4-beta-glucanase</fullName>
    </submittedName>
</protein>
<evidence type="ECO:0000256" key="4">
    <source>
        <dbReference type="ARBA" id="ARBA00023295"/>
    </source>
</evidence>
<organism evidence="7 8">
    <name type="scientific">Streptomyces lincolnensis</name>
    <dbReference type="NCBI Taxonomy" id="1915"/>
    <lineage>
        <taxon>Bacteria</taxon>
        <taxon>Bacillati</taxon>
        <taxon>Actinomycetota</taxon>
        <taxon>Actinomycetes</taxon>
        <taxon>Kitasatosporales</taxon>
        <taxon>Streptomycetaceae</taxon>
        <taxon>Streptomyces</taxon>
    </lineage>
</organism>
<dbReference type="InterPro" id="IPR015943">
    <property type="entry name" value="WD40/YVTN_repeat-like_dom_sf"/>
</dbReference>
<dbReference type="InterPro" id="IPR002860">
    <property type="entry name" value="BNR_rpt"/>
</dbReference>
<gene>
    <name evidence="7" type="ORF">SLINC_0652</name>
</gene>
<dbReference type="PANTHER" id="PTHR43739:SF2">
    <property type="entry name" value="OLIGOXYLOGLUCAN-REDUCING END-SPECIFIC XYLOGLUCANASE-RELATED"/>
    <property type="match status" value="1"/>
</dbReference>
<dbReference type="PROSITE" id="PS51318">
    <property type="entry name" value="TAT"/>
    <property type="match status" value="1"/>
</dbReference>
<comment type="similarity">
    <text evidence="6">Belongs to the glycosyl hydrolase 74 family.</text>
</comment>
<evidence type="ECO:0000313" key="8">
    <source>
        <dbReference type="Proteomes" id="UP000092598"/>
    </source>
</evidence>
<dbReference type="CDD" id="cd15482">
    <property type="entry name" value="Sialidase_non-viral"/>
    <property type="match status" value="2"/>
</dbReference>
<keyword evidence="5" id="KW-0624">Polysaccharide degradation</keyword>
<dbReference type="PATRIC" id="fig|1915.4.peg.782"/>
<dbReference type="Proteomes" id="UP000092598">
    <property type="component" value="Chromosome"/>
</dbReference>
<sequence length="738" mass="77349">MPSSDPSRRTVLAGTAAAAALTGLPSLQSRALAGESAVGAASAASPYNWRNVVIGGTGFVTGVVFHPAVRGLAYARTDMGGAYRWDDGAARWIPLLDWISQDDQNLLGVESLAIDPARPDRVYLALGSYTQSWAGNGAFLRSDDRGATWTRTDLSVKLGSNEDGRGTGERLLLDPRNSDTLWLGTRHDGLLKSTDRGATWAAATGFPPAPSASGQGVTVLVSAGRTLFAGWGDGDGSATATTLYRTTDGSTWAPVPGQPTGPAAKMPMRAAYDARADELYVTYADAPGPNGQSNGSVHKLAVGSGTWTDVTPVKPSGSDGFGYGGASVDAQRTGTVVVTTNNRWSSGDTLFRTTDGGRSWTSLKDSATIDVSETPFLKWGKDAPTFGWWIQMAAIDPFDSEHIVYGTGATLYGTLDLKKWAPQIRGLEETSVLFLISPPTGQAHLLSGSRDIGTLYHDQLTASPADGLATNPLFVTAAGLAQAANKPSYVVRTGLGDNGNGAYSNDGGQTWTPFRSQPSVAKEAPGPIATTADGSALVWSFVHSDSTKAPAYRSVDNGTTWTEISSFPKGARPVADPVDPNVFYAYDTDKGTLYASTDGGLTFAARATGLPSGDSGFKLAAAPHRPGDLWLSAKTSGLRYSNDGGRNFTTVTSCQASFTLGFGRAADGARGPAIYHVATVSGATGVYRSDDGAKTWLRINDDQRQWGWLGEAITGDPRVYGHVYLATNGRGIQFGQPA</sequence>
<name>A0A1B1M2K4_STRLN</name>
<keyword evidence="2" id="KW-0378">Hydrolase</keyword>
<dbReference type="RefSeq" id="WP_067426526.1">
    <property type="nucleotide sequence ID" value="NZ_CP016438.1"/>
</dbReference>
<evidence type="ECO:0000313" key="7">
    <source>
        <dbReference type="EMBL" id="ANS62876.1"/>
    </source>
</evidence>
<dbReference type="STRING" id="1915.SLINC_0652"/>
<evidence type="ECO:0000256" key="6">
    <source>
        <dbReference type="ARBA" id="ARBA00037986"/>
    </source>
</evidence>
<evidence type="ECO:0000256" key="5">
    <source>
        <dbReference type="ARBA" id="ARBA00023326"/>
    </source>
</evidence>
<dbReference type="SUPFAM" id="SSF110296">
    <property type="entry name" value="Oligoxyloglucan reducing end-specific cellobiohydrolase"/>
    <property type="match status" value="2"/>
</dbReference>
<dbReference type="AlphaFoldDB" id="A0A1B1M2K4"/>
<proteinExistence type="inferred from homology"/>
<evidence type="ECO:0000256" key="3">
    <source>
        <dbReference type="ARBA" id="ARBA00023277"/>
    </source>
</evidence>
<dbReference type="InterPro" id="IPR052025">
    <property type="entry name" value="Xyloglucanase_GH74"/>
</dbReference>
<keyword evidence="3" id="KW-0119">Carbohydrate metabolism</keyword>
<dbReference type="GO" id="GO:0000272">
    <property type="term" value="P:polysaccharide catabolic process"/>
    <property type="evidence" value="ECO:0007669"/>
    <property type="project" value="UniProtKB-KW"/>
</dbReference>
<dbReference type="EMBL" id="CP016438">
    <property type="protein sequence ID" value="ANS62876.1"/>
    <property type="molecule type" value="Genomic_DNA"/>
</dbReference>
<keyword evidence="4" id="KW-0326">Glycosidase</keyword>
<dbReference type="GO" id="GO:0016798">
    <property type="term" value="F:hydrolase activity, acting on glycosyl bonds"/>
    <property type="evidence" value="ECO:0007669"/>
    <property type="project" value="UniProtKB-KW"/>
</dbReference>
<evidence type="ECO:0000256" key="1">
    <source>
        <dbReference type="ARBA" id="ARBA00022729"/>
    </source>
</evidence>
<dbReference type="GO" id="GO:0010411">
    <property type="term" value="P:xyloglucan metabolic process"/>
    <property type="evidence" value="ECO:0007669"/>
    <property type="project" value="TreeGrafter"/>
</dbReference>
<dbReference type="PANTHER" id="PTHR43739">
    <property type="entry name" value="XYLOGLUCANASE (EUROFUNG)"/>
    <property type="match status" value="1"/>
</dbReference>
<dbReference type="OrthoDB" id="9764804at2"/>
<dbReference type="InterPro" id="IPR006311">
    <property type="entry name" value="TAT_signal"/>
</dbReference>
<dbReference type="Pfam" id="PF02012">
    <property type="entry name" value="BNR"/>
    <property type="match status" value="1"/>
</dbReference>
<keyword evidence="8" id="KW-1185">Reference proteome</keyword>
<dbReference type="KEGG" id="sls:SLINC_0652"/>
<reference evidence="7 8" key="1">
    <citation type="submission" date="2016-07" db="EMBL/GenBank/DDBJ databases">
        <title>Enhancement of antibiotic productionsby engineered nitrateutilization in actinobacteria.</title>
        <authorList>
            <person name="Meng S.C."/>
        </authorList>
    </citation>
    <scope>NUCLEOTIDE SEQUENCE [LARGE SCALE GENOMIC DNA]</scope>
    <source>
        <strain evidence="7 8">NRRL 2936</strain>
    </source>
</reference>
<evidence type="ECO:0000256" key="2">
    <source>
        <dbReference type="ARBA" id="ARBA00022801"/>
    </source>
</evidence>
<keyword evidence="1" id="KW-0732">Signal</keyword>
<dbReference type="Gene3D" id="2.130.10.10">
    <property type="entry name" value="YVTN repeat-like/Quinoprotein amine dehydrogenase"/>
    <property type="match status" value="2"/>
</dbReference>